<organism evidence="2 3">
    <name type="scientific">Mytilus edulis</name>
    <name type="common">Blue mussel</name>
    <dbReference type="NCBI Taxonomy" id="6550"/>
    <lineage>
        <taxon>Eukaryota</taxon>
        <taxon>Metazoa</taxon>
        <taxon>Spiralia</taxon>
        <taxon>Lophotrochozoa</taxon>
        <taxon>Mollusca</taxon>
        <taxon>Bivalvia</taxon>
        <taxon>Autobranchia</taxon>
        <taxon>Pteriomorphia</taxon>
        <taxon>Mytilida</taxon>
        <taxon>Mytiloidea</taxon>
        <taxon>Mytilidae</taxon>
        <taxon>Mytilinae</taxon>
        <taxon>Mytilus</taxon>
    </lineage>
</organism>
<feature type="coiled-coil region" evidence="1">
    <location>
        <begin position="6"/>
        <end position="75"/>
    </location>
</feature>
<keyword evidence="1" id="KW-0175">Coiled coil</keyword>
<dbReference type="Gene3D" id="2.60.120.40">
    <property type="match status" value="1"/>
</dbReference>
<gene>
    <name evidence="2" type="ORF">MEDL_57971</name>
</gene>
<evidence type="ECO:0000256" key="1">
    <source>
        <dbReference type="SAM" id="Coils"/>
    </source>
</evidence>
<evidence type="ECO:0000313" key="3">
    <source>
        <dbReference type="Proteomes" id="UP000683360"/>
    </source>
</evidence>
<dbReference type="AlphaFoldDB" id="A0A8S3UL12"/>
<dbReference type="EMBL" id="CAJPWZ010002812">
    <property type="protein sequence ID" value="CAG2245978.1"/>
    <property type="molecule type" value="Genomic_DNA"/>
</dbReference>
<protein>
    <recommendedName>
        <fullName evidence="4">C1q domain-containing protein</fullName>
    </recommendedName>
</protein>
<name>A0A8S3UL12_MYTED</name>
<keyword evidence="3" id="KW-1185">Reference proteome</keyword>
<dbReference type="Proteomes" id="UP000683360">
    <property type="component" value="Unassembled WGS sequence"/>
</dbReference>
<dbReference type="SUPFAM" id="SSF49842">
    <property type="entry name" value="TNF-like"/>
    <property type="match status" value="1"/>
</dbReference>
<sequence>MLFNLLGEEKQLRLHLEKRIDLLQNELWSTQQGVTQVYHNGEIHNQTLEQQTNSIAVLEKQYNELQGKYYSLQLKFYELGNNFTSLQNYADQIENELSSVKSLQSVADLKTILNIRNDTKHMEDLLQQTTSKLDVLTTDANARKQDFVALLMKADTTEHRLYQTEKNLENTTLTFESRLQTLDSLQNMTGHQLNSLQRQISREKNNTAVEFQRLMYESSHKVAITAYAVGGTYHAGSTIVFPTLHTTLGSNGNDVAKMGTTGEFVCQKAGIYLVSAFLLTDVNGASVVMFKNNTNIGNGFFSTNGYRQTTSLTSIEKLNLHDTIYIKVNSNTQVWGDVDSVLSILQIA</sequence>
<evidence type="ECO:0000313" key="2">
    <source>
        <dbReference type="EMBL" id="CAG2245978.1"/>
    </source>
</evidence>
<comment type="caution">
    <text evidence="2">The sequence shown here is derived from an EMBL/GenBank/DDBJ whole genome shotgun (WGS) entry which is preliminary data.</text>
</comment>
<accession>A0A8S3UL12</accession>
<reference evidence="2" key="1">
    <citation type="submission" date="2021-03" db="EMBL/GenBank/DDBJ databases">
        <authorList>
            <person name="Bekaert M."/>
        </authorList>
    </citation>
    <scope>NUCLEOTIDE SEQUENCE</scope>
</reference>
<proteinExistence type="predicted"/>
<evidence type="ECO:0008006" key="4">
    <source>
        <dbReference type="Google" id="ProtNLM"/>
    </source>
</evidence>
<dbReference type="InterPro" id="IPR008983">
    <property type="entry name" value="Tumour_necrosis_fac-like_dom"/>
</dbReference>